<feature type="region of interest" description="Disordered" evidence="1">
    <location>
        <begin position="1"/>
        <end position="22"/>
    </location>
</feature>
<sequence>MSVLHLNTTRRPRTLHPSLHSSPTYRTRTVLMQCQSGTPTKSAHPHIDTVTSTTTASMVFRDLKRAPRPRLIIKITGILDLPAELLVQIFANDLSTLDILRLRVSHSSFTPVCTSWLAEHLTRLYIHPNAVSMKRVLEICAHPLFAAEVQEIVLLGDVRWTNIDRKTRKHMTGDEWVSGKFRPWPLVFPTGRPEEDRARSAAAEASAVVPVFGEAYAPLIQALEKLPKLRMISHAGSGLGPGWNQTKQNAILTFARRQSEKPVQSENKTKPKPNARIRTRADAEVLIGLLSCPALPVFTELVLKNGLPTSAGQLQMLSTTERLANLETMELHSDSFWAPSTNRHTFAHNLLANATRLQHLKLVYTPNSYIKNAQRDNSFAALLHTSSGEMLHWPALKSFVVLSPQLPDTDRNVYRGLAPPLPSSRPLCHCLDIAGFVNAHANTLETVELRNSLFCTARDRPTACLYDGVQALNACERLREVTWTVSNFGHHKECLDNRSGSSSFNSCARRFDCGVYYRDMAGHVVEMAGEMKGAAHTLGIDLDERGRVWDFGDAVRIGQ</sequence>
<comment type="caution">
    <text evidence="2">The sequence shown here is derived from an EMBL/GenBank/DDBJ whole genome shotgun (WGS) entry which is preliminary data.</text>
</comment>
<dbReference type="EMBL" id="JASUXU010000121">
    <property type="protein sequence ID" value="KAK0304997.1"/>
    <property type="molecule type" value="Genomic_DNA"/>
</dbReference>
<organism evidence="2 3">
    <name type="scientific">Friedmanniomyces endolithicus</name>
    <dbReference type="NCBI Taxonomy" id="329885"/>
    <lineage>
        <taxon>Eukaryota</taxon>
        <taxon>Fungi</taxon>
        <taxon>Dikarya</taxon>
        <taxon>Ascomycota</taxon>
        <taxon>Pezizomycotina</taxon>
        <taxon>Dothideomycetes</taxon>
        <taxon>Dothideomycetidae</taxon>
        <taxon>Mycosphaerellales</taxon>
        <taxon>Teratosphaeriaceae</taxon>
        <taxon>Friedmanniomyces</taxon>
    </lineage>
</organism>
<gene>
    <name evidence="2" type="ORF">LTR82_017005</name>
</gene>
<proteinExistence type="predicted"/>
<evidence type="ECO:0000313" key="3">
    <source>
        <dbReference type="Proteomes" id="UP001168146"/>
    </source>
</evidence>
<accession>A0AAN6F8T8</accession>
<protein>
    <submittedName>
        <fullName evidence="2">Uncharacterized protein</fullName>
    </submittedName>
</protein>
<evidence type="ECO:0000313" key="2">
    <source>
        <dbReference type="EMBL" id="KAK0304997.1"/>
    </source>
</evidence>
<reference evidence="2" key="1">
    <citation type="submission" date="2021-12" db="EMBL/GenBank/DDBJ databases">
        <title>Black yeast isolated from Biological Soil Crust.</title>
        <authorList>
            <person name="Kurbessoian T."/>
        </authorList>
    </citation>
    <scope>NUCLEOTIDE SEQUENCE</scope>
    <source>
        <strain evidence="2">CCFEE 5208</strain>
    </source>
</reference>
<evidence type="ECO:0000256" key="1">
    <source>
        <dbReference type="SAM" id="MobiDB-lite"/>
    </source>
</evidence>
<dbReference type="AlphaFoldDB" id="A0AAN6F8T8"/>
<dbReference type="Proteomes" id="UP001168146">
    <property type="component" value="Unassembled WGS sequence"/>
</dbReference>
<name>A0AAN6F8T8_9PEZI</name>